<dbReference type="GeneTree" id="ENSGT00940000154090"/>
<keyword evidence="2 3" id="KW-0040">ANK repeat</keyword>
<evidence type="ECO:0000256" key="1">
    <source>
        <dbReference type="ARBA" id="ARBA00022737"/>
    </source>
</evidence>
<keyword evidence="1" id="KW-0677">Repeat</keyword>
<reference evidence="4" key="3">
    <citation type="submission" date="2020-05" db="EMBL/GenBank/DDBJ databases">
        <title>Electrophorus electricus (electric eel) genome, fEleEle1, primary haplotype.</title>
        <authorList>
            <person name="Myers G."/>
            <person name="Meyer A."/>
            <person name="Fedrigo O."/>
            <person name="Formenti G."/>
            <person name="Rhie A."/>
            <person name="Tracey A."/>
            <person name="Sims Y."/>
            <person name="Jarvis E.D."/>
        </authorList>
    </citation>
    <scope>NUCLEOTIDE SEQUENCE [LARGE SCALE GENOMIC DNA]</scope>
</reference>
<reference evidence="5" key="1">
    <citation type="journal article" date="2014" name="Science">
        <title>Nonhuman genetics. Genomic basis for the convergent evolution of electric organs.</title>
        <authorList>
            <person name="Gallant J.R."/>
            <person name="Traeger L.L."/>
            <person name="Volkening J.D."/>
            <person name="Moffett H."/>
            <person name="Chen P.H."/>
            <person name="Novina C.D."/>
            <person name="Phillips G.N.Jr."/>
            <person name="Anand R."/>
            <person name="Wells G.B."/>
            <person name="Pinch M."/>
            <person name="Guth R."/>
            <person name="Unguez G.A."/>
            <person name="Albert J.S."/>
            <person name="Zakon H.H."/>
            <person name="Samanta M.P."/>
            <person name="Sussman M.R."/>
        </authorList>
    </citation>
    <scope>NUCLEOTIDE SEQUENCE [LARGE SCALE GENOMIC DNA]</scope>
</reference>
<keyword evidence="5" id="KW-1185">Reference proteome</keyword>
<name>A0A4W4GHW9_ELEEL</name>
<dbReference type="Gene3D" id="1.25.40.20">
    <property type="entry name" value="Ankyrin repeat-containing domain"/>
    <property type="match status" value="1"/>
</dbReference>
<proteinExistence type="predicted"/>
<dbReference type="InterPro" id="IPR036770">
    <property type="entry name" value="Ankyrin_rpt-contain_sf"/>
</dbReference>
<dbReference type="InterPro" id="IPR002110">
    <property type="entry name" value="Ankyrin_rpt"/>
</dbReference>
<dbReference type="PANTHER" id="PTHR24179:SF30">
    <property type="entry name" value="PROTEIN PHOSPHATASE 1 REGULATORY SUBUNIT 16A"/>
    <property type="match status" value="1"/>
</dbReference>
<dbReference type="AlphaFoldDB" id="A0A4W4GHW9"/>
<dbReference type="SMART" id="SM00248">
    <property type="entry name" value="ANK"/>
    <property type="match status" value="2"/>
</dbReference>
<dbReference type="SUPFAM" id="SSF48403">
    <property type="entry name" value="Ankyrin repeat"/>
    <property type="match status" value="1"/>
</dbReference>
<dbReference type="GO" id="GO:0017020">
    <property type="term" value="F:myosin phosphatase regulator activity"/>
    <property type="evidence" value="ECO:0007669"/>
    <property type="project" value="TreeGrafter"/>
</dbReference>
<accession>A0A4W4GHW9</accession>
<dbReference type="Pfam" id="PF12796">
    <property type="entry name" value="Ank_2"/>
    <property type="match status" value="1"/>
</dbReference>
<dbReference type="PROSITE" id="PS50088">
    <property type="entry name" value="ANK_REPEAT"/>
    <property type="match status" value="2"/>
</dbReference>
<organism evidence="4 5">
    <name type="scientific">Electrophorus electricus</name>
    <name type="common">Electric eel</name>
    <name type="synonym">Gymnotus electricus</name>
    <dbReference type="NCBI Taxonomy" id="8005"/>
    <lineage>
        <taxon>Eukaryota</taxon>
        <taxon>Metazoa</taxon>
        <taxon>Chordata</taxon>
        <taxon>Craniata</taxon>
        <taxon>Vertebrata</taxon>
        <taxon>Euteleostomi</taxon>
        <taxon>Actinopterygii</taxon>
        <taxon>Neopterygii</taxon>
        <taxon>Teleostei</taxon>
        <taxon>Ostariophysi</taxon>
        <taxon>Gymnotiformes</taxon>
        <taxon>Gymnotoidei</taxon>
        <taxon>Gymnotidae</taxon>
        <taxon>Electrophorus</taxon>
    </lineage>
</organism>
<evidence type="ECO:0000313" key="5">
    <source>
        <dbReference type="Proteomes" id="UP000314983"/>
    </source>
</evidence>
<evidence type="ECO:0000313" key="4">
    <source>
        <dbReference type="Ensembl" id="ENSEEEP00000037712.1"/>
    </source>
</evidence>
<dbReference type="GO" id="GO:0004857">
    <property type="term" value="F:enzyme inhibitor activity"/>
    <property type="evidence" value="ECO:0007669"/>
    <property type="project" value="TreeGrafter"/>
</dbReference>
<gene>
    <name evidence="4" type="primary">PPP1R16A</name>
</gene>
<reference evidence="5" key="2">
    <citation type="journal article" date="2017" name="Sci. Adv.">
        <title>A tail of two voltages: Proteomic comparison of the three electric organs of the electric eel.</title>
        <authorList>
            <person name="Traeger L.L."/>
            <person name="Sabat G."/>
            <person name="Barrett-Wilt G.A."/>
            <person name="Wells G.B."/>
            <person name="Sussman M.R."/>
        </authorList>
    </citation>
    <scope>NUCLEOTIDE SEQUENCE [LARGE SCALE GENOMIC DNA]</scope>
</reference>
<protein>
    <submittedName>
        <fullName evidence="4">Uncharacterized protein</fullName>
    </submittedName>
</protein>
<evidence type="ECO:0000256" key="3">
    <source>
        <dbReference type="PROSITE-ProRule" id="PRU00023"/>
    </source>
</evidence>
<feature type="repeat" description="ANK" evidence="3">
    <location>
        <begin position="76"/>
        <end position="108"/>
    </location>
</feature>
<dbReference type="PROSITE" id="PS50297">
    <property type="entry name" value="ANK_REP_REGION"/>
    <property type="match status" value="2"/>
</dbReference>
<evidence type="ECO:0000256" key="2">
    <source>
        <dbReference type="ARBA" id="ARBA00023043"/>
    </source>
</evidence>
<dbReference type="PANTHER" id="PTHR24179">
    <property type="entry name" value="PROTEIN PHOSPHATASE 1 REGULATORY SUBUNIT 12"/>
    <property type="match status" value="1"/>
</dbReference>
<dbReference type="Proteomes" id="UP000314983">
    <property type="component" value="Chromosome 14"/>
</dbReference>
<dbReference type="GO" id="GO:0005737">
    <property type="term" value="C:cytoplasm"/>
    <property type="evidence" value="ECO:0007669"/>
    <property type="project" value="TreeGrafter"/>
</dbReference>
<feature type="repeat" description="ANK" evidence="3">
    <location>
        <begin position="43"/>
        <end position="75"/>
    </location>
</feature>
<reference evidence="4" key="4">
    <citation type="submission" date="2025-08" db="UniProtKB">
        <authorList>
            <consortium name="Ensembl"/>
        </authorList>
    </citation>
    <scope>IDENTIFICATION</scope>
</reference>
<sequence>RESSGEAVRRRQATNHSRHGVGVCVTVRQLLNSGVSPDLFNEDGLTALHQCCIDDFADVVRCLLEMGASVNACDSELWTPLHAAATCGHTGLVQLLVQAGADLLAVNADGNMPYDLCEDEATLELLEVVMAEQGITQERIDECRGAKEKEMLAGIKQLIEAGSDLNIPHEHGATLVRQPQTRSKHTHIGETKIMTL</sequence>
<reference evidence="4" key="5">
    <citation type="submission" date="2025-09" db="UniProtKB">
        <authorList>
            <consortium name="Ensembl"/>
        </authorList>
    </citation>
    <scope>IDENTIFICATION</scope>
</reference>
<dbReference type="Ensembl" id="ENSEEET00000038150.2">
    <property type="protein sequence ID" value="ENSEEEP00000037712.1"/>
    <property type="gene ID" value="ENSEEEG00000017925.2"/>
</dbReference>
<dbReference type="InterPro" id="IPR051226">
    <property type="entry name" value="PP1_Regulatory_Subunit"/>
</dbReference>